<keyword evidence="1" id="KW-0808">Transferase</keyword>
<dbReference type="Proteomes" id="UP000249522">
    <property type="component" value="Unassembled WGS sequence"/>
</dbReference>
<sequence length="398" mass="46699">MSIGMCTIVAGNYIAYARVLAQSYLKQHPEGKAYVLLVDRELPSVQEHAEGFEWIRMDQLGIPDMEAFCFQYDITELCTAVKPYLLEYLLKEKQLKKVIYFDPDIWIMRRLDEVYRQLTTHTAVLTPHLTAPIPLDGRRPSEQDIMKAGVYNLGFIGVSGGAEGGRFLQWWKQRLRRHCLAAVEEGLFVDQKWIDLAPHMFGSFAIIRDPGYNMAYWNLHERRLEAYGEEWRVNGLPLVFYHFSGFHHSLQHISKYQDRYGWDSQPALLKLFGQYREAVMLSGFEAAKDLQCPFNYFDNGMRIPDYIKRTYYRLGEQEASRFGNPFQTGPEGSFYRYIFSPVHERTSVPVLVHELYRIRPDLQAAFPRPFDADQRRLLNWARINIPKTYGIEQRFMQF</sequence>
<dbReference type="GO" id="GO:0016740">
    <property type="term" value="F:transferase activity"/>
    <property type="evidence" value="ECO:0007669"/>
    <property type="project" value="UniProtKB-KW"/>
</dbReference>
<dbReference type="RefSeq" id="WP_111147204.1">
    <property type="nucleotide sequence ID" value="NZ_QKRB01000044.1"/>
</dbReference>
<dbReference type="InterPro" id="IPR029044">
    <property type="entry name" value="Nucleotide-diphossugar_trans"/>
</dbReference>
<dbReference type="EMBL" id="QKRB01000044">
    <property type="protein sequence ID" value="PZD95574.1"/>
    <property type="molecule type" value="Genomic_DNA"/>
</dbReference>
<comment type="caution">
    <text evidence="1">The sequence shown here is derived from an EMBL/GenBank/DDBJ whole genome shotgun (WGS) entry which is preliminary data.</text>
</comment>
<accession>A0A2W1LM64</accession>
<dbReference type="AlphaFoldDB" id="A0A2W1LM64"/>
<organism evidence="1 2">
    <name type="scientific">Paenibacillus sambharensis</name>
    <dbReference type="NCBI Taxonomy" id="1803190"/>
    <lineage>
        <taxon>Bacteria</taxon>
        <taxon>Bacillati</taxon>
        <taxon>Bacillota</taxon>
        <taxon>Bacilli</taxon>
        <taxon>Bacillales</taxon>
        <taxon>Paenibacillaceae</taxon>
        <taxon>Paenibacillus</taxon>
    </lineage>
</organism>
<evidence type="ECO:0000313" key="1">
    <source>
        <dbReference type="EMBL" id="PZD95574.1"/>
    </source>
</evidence>
<dbReference type="OrthoDB" id="186344at2"/>
<dbReference type="SUPFAM" id="SSF53448">
    <property type="entry name" value="Nucleotide-diphospho-sugar transferases"/>
    <property type="match status" value="1"/>
</dbReference>
<reference evidence="1 2" key="1">
    <citation type="submission" date="2018-06" db="EMBL/GenBank/DDBJ databases">
        <title>Paenibacillus imtechensis sp. nov.</title>
        <authorList>
            <person name="Pinnaka A.K."/>
            <person name="Singh H."/>
            <person name="Kaur M."/>
        </authorList>
    </citation>
    <scope>NUCLEOTIDE SEQUENCE [LARGE SCALE GENOMIC DNA]</scope>
    <source>
        <strain evidence="1 2">SMB1</strain>
    </source>
</reference>
<evidence type="ECO:0000313" key="2">
    <source>
        <dbReference type="Proteomes" id="UP000249522"/>
    </source>
</evidence>
<name>A0A2W1LM64_9BACL</name>
<dbReference type="Gene3D" id="3.90.550.10">
    <property type="entry name" value="Spore Coat Polysaccharide Biosynthesis Protein SpsA, Chain A"/>
    <property type="match status" value="1"/>
</dbReference>
<protein>
    <submittedName>
        <fullName evidence="1">Group 1 glycosyl transferase</fullName>
    </submittedName>
</protein>
<gene>
    <name evidence="1" type="ORF">DNH61_13685</name>
</gene>
<keyword evidence="2" id="KW-1185">Reference proteome</keyword>
<proteinExistence type="predicted"/>